<evidence type="ECO:0000256" key="3">
    <source>
        <dbReference type="PROSITE-ProRule" id="PRU01005"/>
    </source>
</evidence>
<dbReference type="Gene3D" id="1.10.10.1940">
    <property type="match status" value="1"/>
</dbReference>
<comment type="caution">
    <text evidence="3">Lacks conserved residue(s) required for the propagation of feature annotation.</text>
</comment>
<evidence type="ECO:0000313" key="8">
    <source>
        <dbReference type="WBParaSite" id="GPUH_0000447201-mRNA-1"/>
    </source>
</evidence>
<dbReference type="WBParaSite" id="GPUH_0000447201-mRNA-1">
    <property type="protein sequence ID" value="GPUH_0000447201-mRNA-1"/>
    <property type="gene ID" value="GPUH_0000447201"/>
</dbReference>
<dbReference type="AlphaFoldDB" id="A0A183D6X4"/>
<reference evidence="6 7" key="2">
    <citation type="submission" date="2018-11" db="EMBL/GenBank/DDBJ databases">
        <authorList>
            <consortium name="Pathogen Informatics"/>
        </authorList>
    </citation>
    <scope>NUCLEOTIDE SEQUENCE [LARGE SCALE GENOMIC DNA]</scope>
</reference>
<keyword evidence="2" id="KW-1015">Disulfide bond</keyword>
<evidence type="ECO:0000256" key="1">
    <source>
        <dbReference type="ARBA" id="ARBA00022729"/>
    </source>
</evidence>
<dbReference type="FunFam" id="1.10.10.1940:FF:000002">
    <property type="entry name" value="PHAryngeal gland Toxin-related"/>
    <property type="match status" value="1"/>
</dbReference>
<proteinExistence type="predicted"/>
<dbReference type="PANTHER" id="PTHR46219">
    <property type="entry name" value="PROTEIN CBG11138"/>
    <property type="match status" value="1"/>
</dbReference>
<evidence type="ECO:0000256" key="2">
    <source>
        <dbReference type="ARBA" id="ARBA00023157"/>
    </source>
</evidence>
<accession>A0A183D6X4</accession>
<dbReference type="Proteomes" id="UP000271098">
    <property type="component" value="Unassembled WGS sequence"/>
</dbReference>
<dbReference type="OrthoDB" id="5863778at2759"/>
<evidence type="ECO:0000313" key="6">
    <source>
        <dbReference type="EMBL" id="VDK45060.1"/>
    </source>
</evidence>
<evidence type="ECO:0000256" key="4">
    <source>
        <dbReference type="SAM" id="MobiDB-lite"/>
    </source>
</evidence>
<evidence type="ECO:0000259" key="5">
    <source>
        <dbReference type="PROSITE" id="PS51670"/>
    </source>
</evidence>
<name>A0A183D6X4_9BILA</name>
<sequence>MTPEADQRAPPPSPLPPCVDLNAPGRSSDCPRYRHLCNDTVYYDLMTQQCPRTCNRCPDSAGNYPRPSNRFLYSFKT</sequence>
<dbReference type="PROSITE" id="PS51670">
    <property type="entry name" value="SHKT"/>
    <property type="match status" value="1"/>
</dbReference>
<dbReference type="Pfam" id="PF01549">
    <property type="entry name" value="ShK"/>
    <property type="match status" value="1"/>
</dbReference>
<reference evidence="8" key="1">
    <citation type="submission" date="2016-06" db="UniProtKB">
        <authorList>
            <consortium name="WormBaseParasite"/>
        </authorList>
    </citation>
    <scope>IDENTIFICATION</scope>
</reference>
<evidence type="ECO:0000313" key="7">
    <source>
        <dbReference type="Proteomes" id="UP000271098"/>
    </source>
</evidence>
<keyword evidence="7" id="KW-1185">Reference proteome</keyword>
<gene>
    <name evidence="6" type="ORF">GPUH_LOCUS4464</name>
</gene>
<feature type="domain" description="ShKT" evidence="5">
    <location>
        <begin position="18"/>
        <end position="57"/>
    </location>
</feature>
<organism evidence="8">
    <name type="scientific">Gongylonema pulchrum</name>
    <dbReference type="NCBI Taxonomy" id="637853"/>
    <lineage>
        <taxon>Eukaryota</taxon>
        <taxon>Metazoa</taxon>
        <taxon>Ecdysozoa</taxon>
        <taxon>Nematoda</taxon>
        <taxon>Chromadorea</taxon>
        <taxon>Rhabditida</taxon>
        <taxon>Spirurina</taxon>
        <taxon>Spiruromorpha</taxon>
        <taxon>Spiruroidea</taxon>
        <taxon>Gongylonematidae</taxon>
        <taxon>Gongylonema</taxon>
    </lineage>
</organism>
<dbReference type="SMART" id="SM00254">
    <property type="entry name" value="ShKT"/>
    <property type="match status" value="1"/>
</dbReference>
<feature type="region of interest" description="Disordered" evidence="4">
    <location>
        <begin position="1"/>
        <end position="20"/>
    </location>
</feature>
<protein>
    <submittedName>
        <fullName evidence="8">ShKT domain-containing protein</fullName>
    </submittedName>
</protein>
<dbReference type="InterPro" id="IPR003582">
    <property type="entry name" value="ShKT_dom"/>
</dbReference>
<dbReference type="EMBL" id="UYRT01008444">
    <property type="protein sequence ID" value="VDK45060.1"/>
    <property type="molecule type" value="Genomic_DNA"/>
</dbReference>
<keyword evidence="1" id="KW-0732">Signal</keyword>
<dbReference type="PANTHER" id="PTHR46219:SF5">
    <property type="entry name" value="SHKT DOMAIN-CONTAINING PROTEIN"/>
    <property type="match status" value="1"/>
</dbReference>